<sequence>MNKRVAVIRGGRSKERDISLKTGKAVYEALETEGVDVIALDPEEENFYQQLTTEEIDVAFIALHGRYGEDGTIQGLFEMMDIPYTGSGVLASSLAMDKIISKKLFQQEGVLTPEFKVISRNNWDQQAEKLLTELKIELDLPVVVKPALEGSSLGLSIIKKRENLATAVDTAFEYDNEVLVEKYIAGKEITIGILGNQDLSVLPIIEIKPKTGAYDFEAKYTKGMTEFVIPAQLEEEIYNQAQKIANKAYRVLKCSGMARADLIVSKEGKPYVLEVNTIPGMTETSLLPQAAQAAGIDFPELVLEILEYAVK</sequence>
<keyword evidence="8 22" id="KW-0436">Ligase</keyword>
<dbReference type="NCBIfam" id="NF002378">
    <property type="entry name" value="PRK01372.1"/>
    <property type="match status" value="1"/>
</dbReference>
<evidence type="ECO:0000259" key="26">
    <source>
        <dbReference type="PROSITE" id="PS50975"/>
    </source>
</evidence>
<dbReference type="SUPFAM" id="SSF56059">
    <property type="entry name" value="Glutathione synthetase ATP-binding domain-like"/>
    <property type="match status" value="1"/>
</dbReference>
<dbReference type="EMBL" id="CP002105">
    <property type="protein sequence ID" value="ADL12290.1"/>
    <property type="molecule type" value="Genomic_DNA"/>
</dbReference>
<keyword evidence="10 25" id="KW-0547">Nucleotide-binding</keyword>
<dbReference type="InterPro" id="IPR016185">
    <property type="entry name" value="PreATP-grasp_dom_sf"/>
</dbReference>
<evidence type="ECO:0000256" key="7">
    <source>
        <dbReference type="ARBA" id="ARBA00022490"/>
    </source>
</evidence>
<dbReference type="InterPro" id="IPR011095">
    <property type="entry name" value="Dala_Dala_lig_C"/>
</dbReference>
<dbReference type="GO" id="GO:0008360">
    <property type="term" value="P:regulation of cell shape"/>
    <property type="evidence" value="ECO:0007669"/>
    <property type="project" value="UniProtKB-KW"/>
</dbReference>
<feature type="active site" evidence="23">
    <location>
        <position position="285"/>
    </location>
</feature>
<dbReference type="GO" id="GO:0005737">
    <property type="term" value="C:cytoplasm"/>
    <property type="evidence" value="ECO:0007669"/>
    <property type="project" value="UniProtKB-SubCell"/>
</dbReference>
<dbReference type="InterPro" id="IPR005905">
    <property type="entry name" value="D_ala_D_ala"/>
</dbReference>
<evidence type="ECO:0000256" key="12">
    <source>
        <dbReference type="ARBA" id="ARBA00022842"/>
    </source>
</evidence>
<dbReference type="eggNOG" id="COG1181">
    <property type="taxonomic scope" value="Bacteria"/>
</dbReference>
<evidence type="ECO:0000256" key="19">
    <source>
        <dbReference type="ARBA" id="ARBA00068427"/>
    </source>
</evidence>
<name>D9QVN1_ACEAZ</name>
<comment type="pathway">
    <text evidence="4 22">Cell wall biogenesis; peptidoglycan biosynthesis.</text>
</comment>
<evidence type="ECO:0000256" key="24">
    <source>
        <dbReference type="PIRSR" id="PIRSR039102-3"/>
    </source>
</evidence>
<dbReference type="PROSITE" id="PS00843">
    <property type="entry name" value="DALA_DALA_LIGASE_1"/>
    <property type="match status" value="1"/>
</dbReference>
<evidence type="ECO:0000256" key="20">
    <source>
        <dbReference type="ARBA" id="ARBA00076288"/>
    </source>
</evidence>
<dbReference type="Gene3D" id="3.30.470.20">
    <property type="entry name" value="ATP-grasp fold, B domain"/>
    <property type="match status" value="1"/>
</dbReference>
<keyword evidence="9 24" id="KW-0479">Metal-binding</keyword>
<evidence type="ECO:0000256" key="17">
    <source>
        <dbReference type="ARBA" id="ARBA00047614"/>
    </source>
</evidence>
<comment type="cofactor">
    <cofactor evidence="1">
        <name>Mn(2+)</name>
        <dbReference type="ChEBI" id="CHEBI:29035"/>
    </cofactor>
</comment>
<dbReference type="KEGG" id="aar:Acear_0750"/>
<feature type="binding site" evidence="24">
    <location>
        <position position="274"/>
    </location>
    <ligand>
        <name>Mg(2+)</name>
        <dbReference type="ChEBI" id="CHEBI:18420"/>
        <label>2</label>
    </ligand>
</feature>
<keyword evidence="11 25" id="KW-0067">ATP-binding</keyword>
<proteinExistence type="inferred from homology"/>
<evidence type="ECO:0000256" key="4">
    <source>
        <dbReference type="ARBA" id="ARBA00004752"/>
    </source>
</evidence>
<dbReference type="GO" id="GO:0008716">
    <property type="term" value="F:D-alanine-D-alanine ligase activity"/>
    <property type="evidence" value="ECO:0007669"/>
    <property type="project" value="UniProtKB-UniRule"/>
</dbReference>
<dbReference type="Pfam" id="PF07478">
    <property type="entry name" value="Dala_Dala_lig_C"/>
    <property type="match status" value="1"/>
</dbReference>
<keyword evidence="15 24" id="KW-0464">Manganese</keyword>
<dbReference type="PIRSF" id="PIRSF039102">
    <property type="entry name" value="Ddl/VanB"/>
    <property type="match status" value="1"/>
</dbReference>
<dbReference type="GO" id="GO:0046872">
    <property type="term" value="F:metal ion binding"/>
    <property type="evidence" value="ECO:0007669"/>
    <property type="project" value="UniProtKB-KW"/>
</dbReference>
<dbReference type="OrthoDB" id="9813261at2"/>
<comment type="function">
    <text evidence="2 22">Cell wall formation.</text>
</comment>
<evidence type="ECO:0000256" key="22">
    <source>
        <dbReference type="HAMAP-Rule" id="MF_00047"/>
    </source>
</evidence>
<dbReference type="FunFam" id="3.30.1490.20:FF:000007">
    <property type="entry name" value="D-alanine--D-alanine ligase"/>
    <property type="match status" value="1"/>
</dbReference>
<evidence type="ECO:0000256" key="15">
    <source>
        <dbReference type="ARBA" id="ARBA00023211"/>
    </source>
</evidence>
<feature type="binding site" evidence="24">
    <location>
        <position position="261"/>
    </location>
    <ligand>
        <name>Mg(2+)</name>
        <dbReference type="ChEBI" id="CHEBI:18420"/>
        <label>1</label>
    </ligand>
</feature>
<dbReference type="InterPro" id="IPR000291">
    <property type="entry name" value="D-Ala_lig_Van_CS"/>
</dbReference>
<evidence type="ECO:0000256" key="11">
    <source>
        <dbReference type="ARBA" id="ARBA00022840"/>
    </source>
</evidence>
<dbReference type="STRING" id="574087.Acear_0750"/>
<dbReference type="EC" id="6.3.2.4" evidence="6 22"/>
<dbReference type="HOGENOM" id="CLU_039268_2_0_9"/>
<dbReference type="Gene3D" id="3.30.1490.20">
    <property type="entry name" value="ATP-grasp fold, A domain"/>
    <property type="match status" value="1"/>
</dbReference>
<feature type="domain" description="ATP-grasp" evidence="26">
    <location>
        <begin position="102"/>
        <end position="307"/>
    </location>
</feature>
<dbReference type="AlphaFoldDB" id="D9QVN1"/>
<evidence type="ECO:0000256" key="6">
    <source>
        <dbReference type="ARBA" id="ARBA00012216"/>
    </source>
</evidence>
<dbReference type="Pfam" id="PF01820">
    <property type="entry name" value="Dala_Dala_lig_N"/>
    <property type="match status" value="1"/>
</dbReference>
<dbReference type="GO" id="GO:0005524">
    <property type="term" value="F:ATP binding"/>
    <property type="evidence" value="ECO:0007669"/>
    <property type="project" value="UniProtKB-UniRule"/>
</dbReference>
<keyword evidence="12 24" id="KW-0460">Magnesium</keyword>
<evidence type="ECO:0000313" key="28">
    <source>
        <dbReference type="Proteomes" id="UP000001661"/>
    </source>
</evidence>
<dbReference type="NCBIfam" id="TIGR01205">
    <property type="entry name" value="D_ala_D_alaTIGR"/>
    <property type="match status" value="1"/>
</dbReference>
<evidence type="ECO:0000256" key="23">
    <source>
        <dbReference type="PIRSR" id="PIRSR039102-1"/>
    </source>
</evidence>
<evidence type="ECO:0000256" key="8">
    <source>
        <dbReference type="ARBA" id="ARBA00022598"/>
    </source>
</evidence>
<dbReference type="PROSITE" id="PS00844">
    <property type="entry name" value="DALA_DALA_LIGASE_2"/>
    <property type="match status" value="1"/>
</dbReference>
<evidence type="ECO:0000256" key="14">
    <source>
        <dbReference type="ARBA" id="ARBA00022984"/>
    </source>
</evidence>
<comment type="similarity">
    <text evidence="5 22">Belongs to the D-alanine--D-alanine ligase family.</text>
</comment>
<evidence type="ECO:0000256" key="16">
    <source>
        <dbReference type="ARBA" id="ARBA00023316"/>
    </source>
</evidence>
<evidence type="ECO:0000256" key="2">
    <source>
        <dbReference type="ARBA" id="ARBA00003921"/>
    </source>
</evidence>
<feature type="active site" evidence="23">
    <location>
        <position position="15"/>
    </location>
</feature>
<reference evidence="27 28" key="1">
    <citation type="journal article" date="2010" name="Stand. Genomic Sci.">
        <title>Complete genome sequence of Acetohalobium arabaticum type strain (Z-7288).</title>
        <authorList>
            <person name="Sikorski J."/>
            <person name="Lapidus A."/>
            <person name="Chertkov O."/>
            <person name="Lucas S."/>
            <person name="Copeland A."/>
            <person name="Glavina Del Rio T."/>
            <person name="Nolan M."/>
            <person name="Tice H."/>
            <person name="Cheng J.F."/>
            <person name="Han C."/>
            <person name="Brambilla E."/>
            <person name="Pitluck S."/>
            <person name="Liolios K."/>
            <person name="Ivanova N."/>
            <person name="Mavromatis K."/>
            <person name="Mikhailova N."/>
            <person name="Pati A."/>
            <person name="Bruce D."/>
            <person name="Detter C."/>
            <person name="Tapia R."/>
            <person name="Goodwin L."/>
            <person name="Chen A."/>
            <person name="Palaniappan K."/>
            <person name="Land M."/>
            <person name="Hauser L."/>
            <person name="Chang Y.J."/>
            <person name="Jeffries C.D."/>
            <person name="Rohde M."/>
            <person name="Goker M."/>
            <person name="Spring S."/>
            <person name="Woyke T."/>
            <person name="Bristow J."/>
            <person name="Eisen J.A."/>
            <person name="Markowitz V."/>
            <person name="Hugenholtz P."/>
            <person name="Kyrpides N.C."/>
            <person name="Klenk H.P."/>
        </authorList>
    </citation>
    <scope>NUCLEOTIDE SEQUENCE [LARGE SCALE GENOMIC DNA]</scope>
    <source>
        <strain evidence="28">ATCC 49924 / DSM 5501 / Z-7288</strain>
    </source>
</reference>
<evidence type="ECO:0000256" key="5">
    <source>
        <dbReference type="ARBA" id="ARBA00010871"/>
    </source>
</evidence>
<evidence type="ECO:0000256" key="3">
    <source>
        <dbReference type="ARBA" id="ARBA00004496"/>
    </source>
</evidence>
<dbReference type="InterPro" id="IPR011127">
    <property type="entry name" value="Dala_Dala_lig_N"/>
</dbReference>
<comment type="pathway">
    <text evidence="18">Glycan biosynthesis.</text>
</comment>
<accession>D9QVN1</accession>
<dbReference type="Gene3D" id="3.40.50.20">
    <property type="match status" value="1"/>
</dbReference>
<comment type="catalytic activity">
    <reaction evidence="17 22">
        <text>2 D-alanine + ATP = D-alanyl-D-alanine + ADP + phosphate + H(+)</text>
        <dbReference type="Rhea" id="RHEA:11224"/>
        <dbReference type="ChEBI" id="CHEBI:15378"/>
        <dbReference type="ChEBI" id="CHEBI:30616"/>
        <dbReference type="ChEBI" id="CHEBI:43474"/>
        <dbReference type="ChEBI" id="CHEBI:57416"/>
        <dbReference type="ChEBI" id="CHEBI:57822"/>
        <dbReference type="ChEBI" id="CHEBI:456216"/>
        <dbReference type="EC" id="6.3.2.4"/>
    </reaction>
</comment>
<keyword evidence="14 22" id="KW-0573">Peptidoglycan synthesis</keyword>
<dbReference type="NCBIfam" id="NF002528">
    <property type="entry name" value="PRK01966.1-4"/>
    <property type="match status" value="1"/>
</dbReference>
<dbReference type="PROSITE" id="PS50975">
    <property type="entry name" value="ATP_GRASP"/>
    <property type="match status" value="1"/>
</dbReference>
<organism evidence="27 28">
    <name type="scientific">Acetohalobium arabaticum (strain ATCC 49924 / DSM 5501 / Z-7288)</name>
    <dbReference type="NCBI Taxonomy" id="574087"/>
    <lineage>
        <taxon>Bacteria</taxon>
        <taxon>Bacillati</taxon>
        <taxon>Bacillota</taxon>
        <taxon>Clostridia</taxon>
        <taxon>Halanaerobiales</taxon>
        <taxon>Halobacteroidaceae</taxon>
        <taxon>Acetohalobium</taxon>
    </lineage>
</organism>
<feature type="binding site" evidence="24">
    <location>
        <position position="274"/>
    </location>
    <ligand>
        <name>Mg(2+)</name>
        <dbReference type="ChEBI" id="CHEBI:18420"/>
        <label>1</label>
    </ligand>
</feature>
<dbReference type="GO" id="GO:0071555">
    <property type="term" value="P:cell wall organization"/>
    <property type="evidence" value="ECO:0007669"/>
    <property type="project" value="UniProtKB-KW"/>
</dbReference>
<gene>
    <name evidence="22" type="primary">ddl</name>
    <name evidence="27" type="ordered locus">Acear_0750</name>
</gene>
<keyword evidence="13 22" id="KW-0133">Cell shape</keyword>
<evidence type="ECO:0000256" key="10">
    <source>
        <dbReference type="ARBA" id="ARBA00022741"/>
    </source>
</evidence>
<evidence type="ECO:0000256" key="13">
    <source>
        <dbReference type="ARBA" id="ARBA00022960"/>
    </source>
</evidence>
<evidence type="ECO:0000256" key="9">
    <source>
        <dbReference type="ARBA" id="ARBA00022723"/>
    </source>
</evidence>
<keyword evidence="7 22" id="KW-0963">Cytoplasm</keyword>
<dbReference type="FunFam" id="3.30.470.20:FF:000008">
    <property type="entry name" value="D-alanine--D-alanine ligase"/>
    <property type="match status" value="1"/>
</dbReference>
<dbReference type="PANTHER" id="PTHR23132">
    <property type="entry name" value="D-ALANINE--D-ALANINE LIGASE"/>
    <property type="match status" value="1"/>
</dbReference>
<dbReference type="SUPFAM" id="SSF52440">
    <property type="entry name" value="PreATP-grasp domain"/>
    <property type="match status" value="1"/>
</dbReference>
<dbReference type="PANTHER" id="PTHR23132:SF23">
    <property type="entry name" value="D-ALANINE--D-ALANINE LIGASE B"/>
    <property type="match status" value="1"/>
</dbReference>
<dbReference type="Proteomes" id="UP000001661">
    <property type="component" value="Chromosome"/>
</dbReference>
<dbReference type="HAMAP" id="MF_00047">
    <property type="entry name" value="Dala_Dala_lig"/>
    <property type="match status" value="1"/>
</dbReference>
<feature type="active site" evidence="23">
    <location>
        <position position="151"/>
    </location>
</feature>
<comment type="subcellular location">
    <subcellularLocation>
        <location evidence="3 22">Cytoplasm</location>
    </subcellularLocation>
</comment>
<evidence type="ECO:0000256" key="1">
    <source>
        <dbReference type="ARBA" id="ARBA00001936"/>
    </source>
</evidence>
<dbReference type="UniPathway" id="UPA00219"/>
<dbReference type="InterPro" id="IPR011761">
    <property type="entry name" value="ATP-grasp"/>
</dbReference>
<dbReference type="GO" id="GO:0009252">
    <property type="term" value="P:peptidoglycan biosynthetic process"/>
    <property type="evidence" value="ECO:0007669"/>
    <property type="project" value="UniProtKB-UniRule"/>
</dbReference>
<keyword evidence="16 22" id="KW-0961">Cell wall biogenesis/degradation</keyword>
<evidence type="ECO:0000256" key="18">
    <source>
        <dbReference type="ARBA" id="ARBA00060592"/>
    </source>
</evidence>
<dbReference type="InterPro" id="IPR013815">
    <property type="entry name" value="ATP_grasp_subdomain_1"/>
</dbReference>
<evidence type="ECO:0000256" key="25">
    <source>
        <dbReference type="PROSITE-ProRule" id="PRU00409"/>
    </source>
</evidence>
<feature type="binding site" evidence="24">
    <location>
        <position position="276"/>
    </location>
    <ligand>
        <name>Mg(2+)</name>
        <dbReference type="ChEBI" id="CHEBI:18420"/>
        <label>2</label>
    </ligand>
</feature>
<evidence type="ECO:0000313" key="27">
    <source>
        <dbReference type="EMBL" id="ADL12290.1"/>
    </source>
</evidence>
<evidence type="ECO:0000256" key="21">
    <source>
        <dbReference type="ARBA" id="ARBA00077154"/>
    </source>
</evidence>
<comment type="cofactor">
    <cofactor evidence="24">
        <name>Mg(2+)</name>
        <dbReference type="ChEBI" id="CHEBI:18420"/>
    </cofactor>
    <cofactor evidence="24">
        <name>Mn(2+)</name>
        <dbReference type="ChEBI" id="CHEBI:29035"/>
    </cofactor>
    <text evidence="24">Binds 2 magnesium or manganese ions per subunit.</text>
</comment>
<dbReference type="RefSeq" id="WP_013277736.1">
    <property type="nucleotide sequence ID" value="NC_014378.1"/>
</dbReference>
<protein>
    <recommendedName>
        <fullName evidence="19 22">D-alanine--D-alanine ligase</fullName>
        <ecNumber evidence="6 22">6.3.2.4</ecNumber>
    </recommendedName>
    <alternativeName>
        <fullName evidence="21 22">D-Ala-D-Ala ligase</fullName>
    </alternativeName>
    <alternativeName>
        <fullName evidence="20 22">D-alanylalanine synthetase</fullName>
    </alternativeName>
</protein>
<keyword evidence="28" id="KW-1185">Reference proteome</keyword>